<dbReference type="SUPFAM" id="SSF158472">
    <property type="entry name" value="HAMP domain-like"/>
    <property type="match status" value="1"/>
</dbReference>
<evidence type="ECO:0000256" key="2">
    <source>
        <dbReference type="ARBA" id="ARBA00022475"/>
    </source>
</evidence>
<evidence type="ECO:0000256" key="6">
    <source>
        <dbReference type="SAM" id="Phobius"/>
    </source>
</evidence>
<dbReference type="PANTHER" id="PTHR34220">
    <property type="entry name" value="SENSOR HISTIDINE KINASE YPDA"/>
    <property type="match status" value="1"/>
</dbReference>
<name>A0A926NF83_9BACI</name>
<feature type="domain" description="HAMP" evidence="7">
    <location>
        <begin position="327"/>
        <end position="381"/>
    </location>
</feature>
<dbReference type="CDD" id="cd06225">
    <property type="entry name" value="HAMP"/>
    <property type="match status" value="1"/>
</dbReference>
<dbReference type="InterPro" id="IPR003660">
    <property type="entry name" value="HAMP_dom"/>
</dbReference>
<dbReference type="Pfam" id="PF00672">
    <property type="entry name" value="HAMP"/>
    <property type="match status" value="1"/>
</dbReference>
<gene>
    <name evidence="8" type="ORF">IC621_01580</name>
</gene>
<dbReference type="SMART" id="SM00304">
    <property type="entry name" value="HAMP"/>
    <property type="match status" value="1"/>
</dbReference>
<keyword evidence="9" id="KW-1185">Reference proteome</keyword>
<dbReference type="Gene3D" id="3.30.450.20">
    <property type="entry name" value="PAS domain"/>
    <property type="match status" value="2"/>
</dbReference>
<accession>A0A926NF83</accession>
<dbReference type="AlphaFoldDB" id="A0A926NF83"/>
<keyword evidence="3" id="KW-0597">Phosphoprotein</keyword>
<dbReference type="SUPFAM" id="SSF55874">
    <property type="entry name" value="ATPase domain of HSP90 chaperone/DNA topoisomerase II/histidine kinase"/>
    <property type="match status" value="1"/>
</dbReference>
<dbReference type="InterPro" id="IPR010559">
    <property type="entry name" value="Sig_transdc_His_kin_internal"/>
</dbReference>
<evidence type="ECO:0000256" key="3">
    <source>
        <dbReference type="ARBA" id="ARBA00022553"/>
    </source>
</evidence>
<evidence type="ECO:0000313" key="8">
    <source>
        <dbReference type="EMBL" id="MBD1378908.1"/>
    </source>
</evidence>
<protein>
    <submittedName>
        <fullName evidence="8">Histidine kinase</fullName>
    </submittedName>
</protein>
<keyword evidence="5 6" id="KW-0472">Membrane</keyword>
<keyword evidence="4" id="KW-0808">Transferase</keyword>
<keyword evidence="6" id="KW-0812">Transmembrane</keyword>
<dbReference type="PROSITE" id="PS50885">
    <property type="entry name" value="HAMP"/>
    <property type="match status" value="1"/>
</dbReference>
<dbReference type="InterPro" id="IPR050640">
    <property type="entry name" value="Bact_2-comp_sensor_kinase"/>
</dbReference>
<organism evidence="8 9">
    <name type="scientific">Metabacillus arenae</name>
    <dbReference type="NCBI Taxonomy" id="2771434"/>
    <lineage>
        <taxon>Bacteria</taxon>
        <taxon>Bacillati</taxon>
        <taxon>Bacillota</taxon>
        <taxon>Bacilli</taxon>
        <taxon>Bacillales</taxon>
        <taxon>Bacillaceae</taxon>
        <taxon>Metabacillus</taxon>
    </lineage>
</organism>
<keyword evidence="8" id="KW-0418">Kinase</keyword>
<evidence type="ECO:0000259" key="7">
    <source>
        <dbReference type="PROSITE" id="PS50885"/>
    </source>
</evidence>
<dbReference type="GO" id="GO:0005886">
    <property type="term" value="C:plasma membrane"/>
    <property type="evidence" value="ECO:0007669"/>
    <property type="project" value="UniProtKB-SubCell"/>
</dbReference>
<feature type="transmembrane region" description="Helical" evidence="6">
    <location>
        <begin position="309"/>
        <end position="327"/>
    </location>
</feature>
<dbReference type="PANTHER" id="PTHR34220:SF7">
    <property type="entry name" value="SENSOR HISTIDINE KINASE YPDA"/>
    <property type="match status" value="1"/>
</dbReference>
<comment type="caution">
    <text evidence="8">The sequence shown here is derived from an EMBL/GenBank/DDBJ whole genome shotgun (WGS) entry which is preliminary data.</text>
</comment>
<dbReference type="Gene3D" id="3.30.565.10">
    <property type="entry name" value="Histidine kinase-like ATPase, C-terminal domain"/>
    <property type="match status" value="1"/>
</dbReference>
<dbReference type="EMBL" id="JACXAI010000002">
    <property type="protein sequence ID" value="MBD1378908.1"/>
    <property type="molecule type" value="Genomic_DNA"/>
</dbReference>
<dbReference type="Pfam" id="PF06580">
    <property type="entry name" value="His_kinase"/>
    <property type="match status" value="1"/>
</dbReference>
<keyword evidence="2" id="KW-1003">Cell membrane</keyword>
<sequence length="609" mass="70055">MLPLIRSSIRNKIMFLMLLVILIPFIISTIIGSFYTKGVLVDEAINDNVQLLSQGNINMTNYIEKLNEVSLSIYEDSNMSPYISNRTFDLTYEKQQSIKESMLSIFQKDAHIHQVYFSSKLQNRAFLLTNNLGFNTSSIMYDYPKPSIESDYTPFLELPHGNHAYSTNAYIQHGNTVMTLHRPLYRVPSSELIGWLAIDFELDNFLDILQNLYFQGEEEIFIYDLHANQLVYPIQPNNTKLNVLRSDWVDAINQSENDTWAISIDEDLFSGVMIFSKVQTQLQNWVLIKRIPKETLYQNLNNIAQINRLIMFASLVIAIILVLYVSISITTPLKKLTNHIEKVEKGQMYEYVNMNIDSKDEVGILTKKFQEMMDTINDLIINKYKQELINTRTKLKMLQAQINPHFLNNSLQSIGAAALEKGDYKVYSLISSLGQLMHYSMETENMYVTLKEEFNYITYYINLQKQRFGSLDVDMKIEDSIKDIKVPKMLLQPIVENYFKYGYEPSQTNNMLKVSAITSDGKLIIKVLDNGKGLNEADLLSLKTSINKSLSSSEEELQNKIGLLNVIKRAVLFWGKGAKIQIDSNEFGGLNVELHIPLGSDVSESYYRR</sequence>
<evidence type="ECO:0000256" key="5">
    <source>
        <dbReference type="ARBA" id="ARBA00023136"/>
    </source>
</evidence>
<dbReference type="GO" id="GO:0000155">
    <property type="term" value="F:phosphorelay sensor kinase activity"/>
    <property type="evidence" value="ECO:0007669"/>
    <property type="project" value="InterPro"/>
</dbReference>
<comment type="subcellular location">
    <subcellularLocation>
        <location evidence="1">Cell membrane</location>
        <topology evidence="1">Multi-pass membrane protein</topology>
    </subcellularLocation>
</comment>
<evidence type="ECO:0000256" key="4">
    <source>
        <dbReference type="ARBA" id="ARBA00022679"/>
    </source>
</evidence>
<dbReference type="Gene3D" id="1.10.8.500">
    <property type="entry name" value="HAMP domain in histidine kinase"/>
    <property type="match status" value="1"/>
</dbReference>
<dbReference type="Proteomes" id="UP000626844">
    <property type="component" value="Unassembled WGS sequence"/>
</dbReference>
<dbReference type="InterPro" id="IPR036890">
    <property type="entry name" value="HATPase_C_sf"/>
</dbReference>
<keyword evidence="6" id="KW-1133">Transmembrane helix</keyword>
<feature type="transmembrane region" description="Helical" evidence="6">
    <location>
        <begin position="12"/>
        <end position="35"/>
    </location>
</feature>
<evidence type="ECO:0000313" key="9">
    <source>
        <dbReference type="Proteomes" id="UP000626844"/>
    </source>
</evidence>
<evidence type="ECO:0000256" key="1">
    <source>
        <dbReference type="ARBA" id="ARBA00004651"/>
    </source>
</evidence>
<reference evidence="8" key="1">
    <citation type="submission" date="2020-09" db="EMBL/GenBank/DDBJ databases">
        <title>A novel bacterium of genus Bacillus, isolated from South China Sea.</title>
        <authorList>
            <person name="Huang H."/>
            <person name="Mo K."/>
            <person name="Hu Y."/>
        </authorList>
    </citation>
    <scope>NUCLEOTIDE SEQUENCE</scope>
    <source>
        <strain evidence="8">IB182487</strain>
    </source>
</reference>
<proteinExistence type="predicted"/>